<gene>
    <name evidence="2" type="ORF">ACFYNQ_28795</name>
</gene>
<evidence type="ECO:0000313" key="3">
    <source>
        <dbReference type="Proteomes" id="UP001601303"/>
    </source>
</evidence>
<evidence type="ECO:0000313" key="2">
    <source>
        <dbReference type="EMBL" id="MFE9602549.1"/>
    </source>
</evidence>
<organism evidence="2 3">
    <name type="scientific">Streptomyces hokutonensis</name>
    <dbReference type="NCBI Taxonomy" id="1306990"/>
    <lineage>
        <taxon>Bacteria</taxon>
        <taxon>Bacillati</taxon>
        <taxon>Actinomycetota</taxon>
        <taxon>Actinomycetes</taxon>
        <taxon>Kitasatosporales</taxon>
        <taxon>Streptomycetaceae</taxon>
        <taxon>Streptomyces</taxon>
    </lineage>
</organism>
<comment type="caution">
    <text evidence="2">The sequence shown here is derived from an EMBL/GenBank/DDBJ whole genome shotgun (WGS) entry which is preliminary data.</text>
</comment>
<protein>
    <submittedName>
        <fullName evidence="2">Uncharacterized protein</fullName>
    </submittedName>
</protein>
<proteinExistence type="predicted"/>
<accession>A0ABW6M9W7</accession>
<dbReference type="RefSeq" id="WP_388110547.1">
    <property type="nucleotide sequence ID" value="NZ_JBIAHM010000011.1"/>
</dbReference>
<dbReference type="Proteomes" id="UP001601303">
    <property type="component" value="Unassembled WGS sequence"/>
</dbReference>
<reference evidence="2 3" key="1">
    <citation type="submission" date="2024-10" db="EMBL/GenBank/DDBJ databases">
        <title>The Natural Products Discovery Center: Release of the First 8490 Sequenced Strains for Exploring Actinobacteria Biosynthetic Diversity.</title>
        <authorList>
            <person name="Kalkreuter E."/>
            <person name="Kautsar S.A."/>
            <person name="Yang D."/>
            <person name="Bader C.D."/>
            <person name="Teijaro C.N."/>
            <person name="Fluegel L."/>
            <person name="Davis C.M."/>
            <person name="Simpson J.R."/>
            <person name="Lauterbach L."/>
            <person name="Steele A.D."/>
            <person name="Gui C."/>
            <person name="Meng S."/>
            <person name="Li G."/>
            <person name="Viehrig K."/>
            <person name="Ye F."/>
            <person name="Su P."/>
            <person name="Kiefer A.F."/>
            <person name="Nichols A."/>
            <person name="Cepeda A.J."/>
            <person name="Yan W."/>
            <person name="Fan B."/>
            <person name="Jiang Y."/>
            <person name="Adhikari A."/>
            <person name="Zheng C.-J."/>
            <person name="Schuster L."/>
            <person name="Cowan T.M."/>
            <person name="Smanski M.J."/>
            <person name="Chevrette M.G."/>
            <person name="De Carvalho L.P.S."/>
            <person name="Shen B."/>
        </authorList>
    </citation>
    <scope>NUCLEOTIDE SEQUENCE [LARGE SCALE GENOMIC DNA]</scope>
    <source>
        <strain evidence="2 3">NPDC006488</strain>
    </source>
</reference>
<name>A0ABW6M9W7_9ACTN</name>
<dbReference type="EMBL" id="JBIAHM010000011">
    <property type="protein sequence ID" value="MFE9602549.1"/>
    <property type="molecule type" value="Genomic_DNA"/>
</dbReference>
<evidence type="ECO:0000256" key="1">
    <source>
        <dbReference type="SAM" id="MobiDB-lite"/>
    </source>
</evidence>
<sequence length="153" mass="16441">MSTSTRRGTPRHAGREWLAGAHPTPDNALRSWSAGGLAPVPTGRLWLAAEAPLLRTVVAMQRVPPKRLGPVLAYPEAECAWWLIPPDAAHQLDDIARLTVHPPGWPLYCPPLNRPAEGRVWLERPDGSGRLTDPIALGAAFGPAGRLPAEAHG</sequence>
<keyword evidence="3" id="KW-1185">Reference proteome</keyword>
<feature type="region of interest" description="Disordered" evidence="1">
    <location>
        <begin position="1"/>
        <end position="25"/>
    </location>
</feature>